<evidence type="ECO:0000256" key="1">
    <source>
        <dbReference type="ARBA" id="ARBA00022603"/>
    </source>
</evidence>
<evidence type="ECO:0000256" key="3">
    <source>
        <dbReference type="ARBA" id="ARBA00022688"/>
    </source>
</evidence>
<dbReference type="PANTHER" id="PTHR43464:SF19">
    <property type="entry name" value="UBIQUINONE BIOSYNTHESIS O-METHYLTRANSFERASE, MITOCHONDRIAL"/>
    <property type="match status" value="1"/>
</dbReference>
<keyword evidence="2" id="KW-0808">Transferase</keyword>
<dbReference type="Pfam" id="PF13489">
    <property type="entry name" value="Methyltransf_23"/>
    <property type="match status" value="1"/>
</dbReference>
<evidence type="ECO:0000256" key="4">
    <source>
        <dbReference type="ARBA" id="ARBA00022691"/>
    </source>
</evidence>
<dbReference type="WBParaSite" id="TASK_0000611601-mRNA-1">
    <property type="protein sequence ID" value="TASK_0000611601-mRNA-1"/>
    <property type="gene ID" value="TASK_0000611601"/>
</dbReference>
<dbReference type="Gene3D" id="3.40.50.150">
    <property type="entry name" value="Vaccinia Virus protein VP39"/>
    <property type="match status" value="1"/>
</dbReference>
<dbReference type="InterPro" id="IPR010233">
    <property type="entry name" value="UbiG_MeTrfase"/>
</dbReference>
<dbReference type="GO" id="GO:0061542">
    <property type="term" value="F:3-demethylubiquinol 3-O-methyltransferase activity"/>
    <property type="evidence" value="ECO:0007669"/>
    <property type="project" value="InterPro"/>
</dbReference>
<dbReference type="InterPro" id="IPR029063">
    <property type="entry name" value="SAM-dependent_MTases_sf"/>
</dbReference>
<keyword evidence="1" id="KW-0489">Methyltransferase</keyword>
<sequence length="189" mass="21164">LTSLVGFFFSQPLARLGAKVLGIDTLPEAIDAAKDHLARVNPDRWKEAPFGAPEYRNMSTSEVATQFFEEFDVVVASEVLEHVSDWKHLVSNVANCLKPGGHFIVTTVNRTVPSYWLGIVFAENIIKITPKGMHQWNKFIEPFELSLVAIRSEKVLGMTYCPLSNEWSWTGSQSINYAFHAIKARPGNV</sequence>
<dbReference type="GO" id="GO:0032259">
    <property type="term" value="P:methylation"/>
    <property type="evidence" value="ECO:0007669"/>
    <property type="project" value="UniProtKB-KW"/>
</dbReference>
<dbReference type="AlphaFoldDB" id="A0A0R3W783"/>
<dbReference type="GO" id="GO:0010420">
    <property type="term" value="F:polyprenyldihydroxybenzoate methyltransferase activity"/>
    <property type="evidence" value="ECO:0007669"/>
    <property type="project" value="InterPro"/>
</dbReference>
<evidence type="ECO:0000313" key="5">
    <source>
        <dbReference type="WBParaSite" id="TASK_0000611601-mRNA-1"/>
    </source>
</evidence>
<keyword evidence="3" id="KW-0831">Ubiquinone biosynthesis</keyword>
<dbReference type="STRING" id="60517.A0A0R3W783"/>
<evidence type="ECO:0000256" key="2">
    <source>
        <dbReference type="ARBA" id="ARBA00022679"/>
    </source>
</evidence>
<dbReference type="PANTHER" id="PTHR43464">
    <property type="entry name" value="METHYLTRANSFERASE"/>
    <property type="match status" value="1"/>
</dbReference>
<proteinExistence type="predicted"/>
<dbReference type="NCBIfam" id="TIGR01983">
    <property type="entry name" value="UbiG"/>
    <property type="match status" value="1"/>
</dbReference>
<dbReference type="SUPFAM" id="SSF53335">
    <property type="entry name" value="S-adenosyl-L-methionine-dependent methyltransferases"/>
    <property type="match status" value="1"/>
</dbReference>
<organism evidence="5">
    <name type="scientific">Taenia asiatica</name>
    <name type="common">Asian tapeworm</name>
    <dbReference type="NCBI Taxonomy" id="60517"/>
    <lineage>
        <taxon>Eukaryota</taxon>
        <taxon>Metazoa</taxon>
        <taxon>Spiralia</taxon>
        <taxon>Lophotrochozoa</taxon>
        <taxon>Platyhelminthes</taxon>
        <taxon>Cestoda</taxon>
        <taxon>Eucestoda</taxon>
        <taxon>Cyclophyllidea</taxon>
        <taxon>Taeniidae</taxon>
        <taxon>Taenia</taxon>
    </lineage>
</organism>
<accession>A0A0R3W783</accession>
<keyword evidence="4" id="KW-0949">S-adenosyl-L-methionine</keyword>
<name>A0A0R3W783_TAEAS</name>
<dbReference type="CDD" id="cd02440">
    <property type="entry name" value="AdoMet_MTases"/>
    <property type="match status" value="1"/>
</dbReference>
<reference evidence="5" key="1">
    <citation type="submission" date="2017-02" db="UniProtKB">
        <authorList>
            <consortium name="WormBaseParasite"/>
        </authorList>
    </citation>
    <scope>IDENTIFICATION</scope>
</reference>
<dbReference type="GO" id="GO:0005739">
    <property type="term" value="C:mitochondrion"/>
    <property type="evidence" value="ECO:0007669"/>
    <property type="project" value="TreeGrafter"/>
</dbReference>
<protein>
    <submittedName>
        <fullName evidence="5">Methyltransf_11 domain-containing protein</fullName>
    </submittedName>
</protein>